<dbReference type="PANTHER" id="PTHR11895:SF173">
    <property type="entry name" value="GLUTAMYL-TRNA AMIDOTRANSFERASE SUBUNIT A"/>
    <property type="match status" value="1"/>
</dbReference>
<dbReference type="Proteomes" id="UP000196581">
    <property type="component" value="Unassembled WGS sequence"/>
</dbReference>
<dbReference type="EC" id="3.5.1.4" evidence="3"/>
<dbReference type="PANTHER" id="PTHR11895">
    <property type="entry name" value="TRANSAMIDASE"/>
    <property type="match status" value="1"/>
</dbReference>
<keyword evidence="3" id="KW-0378">Hydrolase</keyword>
<keyword evidence="4" id="KW-1185">Reference proteome</keyword>
<organism evidence="3 4">
    <name type="scientific">Brevibacterium yomogidense</name>
    <dbReference type="NCBI Taxonomy" id="946573"/>
    <lineage>
        <taxon>Bacteria</taxon>
        <taxon>Bacillati</taxon>
        <taxon>Actinomycetota</taxon>
        <taxon>Actinomycetes</taxon>
        <taxon>Micrococcales</taxon>
        <taxon>Brevibacteriaceae</taxon>
        <taxon>Brevibacterium</taxon>
    </lineage>
</organism>
<name>A0A1X6XPG7_9MICO</name>
<dbReference type="EMBL" id="FWFF01000022">
    <property type="protein sequence ID" value="SLN01254.1"/>
    <property type="molecule type" value="Genomic_DNA"/>
</dbReference>
<dbReference type="SUPFAM" id="SSF75304">
    <property type="entry name" value="Amidase signature (AS) enzymes"/>
    <property type="match status" value="1"/>
</dbReference>
<dbReference type="NCBIfam" id="NF005450">
    <property type="entry name" value="PRK07042.1"/>
    <property type="match status" value="1"/>
</dbReference>
<dbReference type="InterPro" id="IPR023631">
    <property type="entry name" value="Amidase_dom"/>
</dbReference>
<dbReference type="RefSeq" id="WP_256970430.1">
    <property type="nucleotide sequence ID" value="NZ_FWFF01000022.1"/>
</dbReference>
<feature type="region of interest" description="Disordered" evidence="1">
    <location>
        <begin position="64"/>
        <end position="85"/>
    </location>
</feature>
<proteinExistence type="predicted"/>
<accession>A0A1X6XPG7</accession>
<protein>
    <submittedName>
        <fullName evidence="3">Amidase</fullName>
        <ecNumber evidence="3">3.5.1.4</ecNumber>
    </submittedName>
</protein>
<dbReference type="Pfam" id="PF01425">
    <property type="entry name" value="Amidase"/>
    <property type="match status" value="1"/>
</dbReference>
<evidence type="ECO:0000313" key="3">
    <source>
        <dbReference type="EMBL" id="SLN01254.1"/>
    </source>
</evidence>
<evidence type="ECO:0000256" key="1">
    <source>
        <dbReference type="SAM" id="MobiDB-lite"/>
    </source>
</evidence>
<dbReference type="Gene3D" id="3.90.1300.10">
    <property type="entry name" value="Amidase signature (AS) domain"/>
    <property type="match status" value="1"/>
</dbReference>
<gene>
    <name evidence="3" type="ORF">FM105_14260</name>
</gene>
<feature type="compositionally biased region" description="Low complexity" evidence="1">
    <location>
        <begin position="64"/>
        <end position="75"/>
    </location>
</feature>
<sequence>MVNPTAPHATTADLSVAAMTEGFRTGDLTPVEVLDAVRERVEACEPTLNALWWSDLDQRGRAQAAARESAERWQAGAPRGPLDGVPVTVKENIAVEGVPMPGGHAAGDPQPATADAPITARLRAGGAVLFGATVMPDWGMLSSGVSSRHGITRSPLDPSLTTGGSSAGAGAAAAAGYGPVHIGSDIGGSIRLPGTWLGLATLKPSFGRVPLDAPYLGRCAGPLARRTEDVRAAMQVIGRSDARDYSELPAYTGDYARPLADGDTGVRGLRIGVHTDAGCGEATDPHVARVVRATADALSDAGAEVVEIAPFMDEELLADVDRFWRVRSWADFSALDLDDQRLILPHVARWCMAGADVPAVDLMRCYHSIQRMRAVTIAATVDCDFVLSPVAPMAAFPAEQPMPYTDPSLPMQHIGFTVPYNMSEQPASSVHAGFTPDGRTVAVQVAGRRFDDAGVLALSERIEGITAAAAPVRTVGV</sequence>
<feature type="domain" description="Amidase" evidence="2">
    <location>
        <begin position="32"/>
        <end position="456"/>
    </location>
</feature>
<dbReference type="AlphaFoldDB" id="A0A1X6XPG7"/>
<dbReference type="GO" id="GO:0004040">
    <property type="term" value="F:amidase activity"/>
    <property type="evidence" value="ECO:0007669"/>
    <property type="project" value="UniProtKB-EC"/>
</dbReference>
<reference evidence="4" key="1">
    <citation type="submission" date="2017-02" db="EMBL/GenBank/DDBJ databases">
        <authorList>
            <person name="Dridi B."/>
        </authorList>
    </citation>
    <scope>NUCLEOTIDE SEQUENCE [LARGE SCALE GENOMIC DNA]</scope>
    <source>
        <strain evidence="4">B Co 03.10</strain>
    </source>
</reference>
<dbReference type="InterPro" id="IPR036928">
    <property type="entry name" value="AS_sf"/>
</dbReference>
<evidence type="ECO:0000313" key="4">
    <source>
        <dbReference type="Proteomes" id="UP000196581"/>
    </source>
</evidence>
<dbReference type="InterPro" id="IPR000120">
    <property type="entry name" value="Amidase"/>
</dbReference>
<evidence type="ECO:0000259" key="2">
    <source>
        <dbReference type="Pfam" id="PF01425"/>
    </source>
</evidence>